<sequence length="931" mass="105363">MSIKCRVWWPKEISSSEFPKSSKSLLLFGWFISCSSSCLDVVVAFAFPDDFLSLHSSDSAIQETIHHANEGMPVTLQEKSSLTVLGRCVLPNENTDHLHNFNKVNIDHNPQSAKACLLNGQHTSISNFRNSSCGCTAYDSLLKQYRHASLSHTTWIQFVHDARSYPSSEICWIPALNHLHLNGELSPQAELHVMIYETPKYGSHHFALNFCSSKPTKCATKRPKWVDELFYKPQLQDLNTVILAINCSAAAYMYFCNNLGLESPRKLVLYMFLNFLWRSWATAVATFSTFLYIVIQSFKKLAGCASNFWMCNGLAKIFSNTWRNTQVRCHQILYWPIFLNETGLRSQACVEYAEKAGLRKHSFWSSAAIDVFLGNLVGFTLLLHAEAVLKWCSTCAIHFTDDVLRTGCVWLMGVPAGFKLNTELAGVLGIISLNAIQIWSTLWFSAADILSGVIIKVVALSGILLGMTIPVALITDMIAIAAFHVYTLHHLISLLYSLQIQALAALWRLFRGRKWNPLRQRLDSYEYSVEQHVVGSLLFTLLLLLLPTTSVFYIFFATMNLTIIFSLTVIEIIISIIHDTPYSKILLWLVRSKRFPSGIWFETIHCQSAADASSVDGILIAPCKGQVVFPQYKNICSGVHGQTLRSAISGILTGKSGLDDVIKTRFGPCYPDESDDENRVVIPAKNKRFQVMSATVEQIKNAMKINDWVSLQERFDMMNKQLEKFMRVEEAGRTPNIYVNALVLLEDFLSETLSNKEAIKKMSSSNAKALNRMKQSLKKNNKKYEDLINKFRENPEAEDVGDEEEEESDDENDNSNHGDEWQEKFWKKSAKFMKNPSAITWDIVNKKVKEIIGVRGRKGTGRMELVERLTYLSRVAKTPAQKLEILFSVVSAQFDVNTSLIGHMPITVEEMCAEYVCYTRYSHTISKYFGG</sequence>
<feature type="domain" description="Eukaryotic translation initiation factor 3 subunit C N-terminal" evidence="3">
    <location>
        <begin position="674"/>
        <end position="912"/>
    </location>
</feature>
<feature type="transmembrane region" description="Helical" evidence="2">
    <location>
        <begin position="238"/>
        <end position="255"/>
    </location>
</feature>
<evidence type="ECO:0000256" key="1">
    <source>
        <dbReference type="SAM" id="MobiDB-lite"/>
    </source>
</evidence>
<dbReference type="GO" id="GO:0031369">
    <property type="term" value="F:translation initiation factor binding"/>
    <property type="evidence" value="ECO:0007669"/>
    <property type="project" value="InterPro"/>
</dbReference>
<accession>A0A803MJE4</accession>
<dbReference type="PANTHER" id="PTHR47555:SF2">
    <property type="entry name" value="N-ACETYLGLUCOSAMINYL TRANSFERASE COMPONENT FAMILY PROTEIN _ GPI1 FAMILY PROTEIN"/>
    <property type="match status" value="1"/>
</dbReference>
<evidence type="ECO:0000256" key="2">
    <source>
        <dbReference type="SAM" id="Phobius"/>
    </source>
</evidence>
<name>A0A803MJE4_CHEQI</name>
<dbReference type="GO" id="GO:0006506">
    <property type="term" value="P:GPI anchor biosynthetic process"/>
    <property type="evidence" value="ECO:0007669"/>
    <property type="project" value="InterPro"/>
</dbReference>
<dbReference type="AlphaFoldDB" id="A0A803MJE4"/>
<dbReference type="GO" id="GO:0003743">
    <property type="term" value="F:translation initiation factor activity"/>
    <property type="evidence" value="ECO:0007669"/>
    <property type="project" value="InterPro"/>
</dbReference>
<dbReference type="Pfam" id="PF05024">
    <property type="entry name" value="Gpi1"/>
    <property type="match status" value="1"/>
</dbReference>
<dbReference type="InterPro" id="IPR007720">
    <property type="entry name" value="PigQ/GPI1"/>
</dbReference>
<protein>
    <recommendedName>
        <fullName evidence="3">Eukaryotic translation initiation factor 3 subunit C N-terminal domain-containing protein</fullName>
    </recommendedName>
</protein>
<keyword evidence="5" id="KW-1185">Reference proteome</keyword>
<dbReference type="GO" id="GO:0016020">
    <property type="term" value="C:membrane"/>
    <property type="evidence" value="ECO:0007669"/>
    <property type="project" value="InterPro"/>
</dbReference>
<proteinExistence type="predicted"/>
<feature type="transmembrane region" description="Helical" evidence="2">
    <location>
        <begin position="488"/>
        <end position="507"/>
    </location>
</feature>
<keyword evidence="2" id="KW-1133">Transmembrane helix</keyword>
<evidence type="ECO:0000259" key="3">
    <source>
        <dbReference type="Pfam" id="PF05470"/>
    </source>
</evidence>
<feature type="transmembrane region" description="Helical" evidence="2">
    <location>
        <begin position="275"/>
        <end position="295"/>
    </location>
</feature>
<evidence type="ECO:0000313" key="4">
    <source>
        <dbReference type="EnsemblPlants" id="AUR62030390-RA:cds"/>
    </source>
</evidence>
<dbReference type="PANTHER" id="PTHR47555">
    <property type="entry name" value="N-ACETYLGLUCOSAMINYL TRANSFERASE COMPONENT FAMILY PROTEIN / GPI1 FAMILY PROTEIN"/>
    <property type="match status" value="1"/>
</dbReference>
<keyword evidence="2" id="KW-0812">Transmembrane</keyword>
<feature type="transmembrane region" description="Helical" evidence="2">
    <location>
        <begin position="527"/>
        <end position="546"/>
    </location>
</feature>
<dbReference type="Pfam" id="PF05470">
    <property type="entry name" value="eIF-3c_N"/>
    <property type="match status" value="1"/>
</dbReference>
<dbReference type="EnsemblPlants" id="AUR62030390-RA">
    <property type="protein sequence ID" value="AUR62030390-RA:cds"/>
    <property type="gene ID" value="AUR62030390"/>
</dbReference>
<dbReference type="PROSITE" id="PS51257">
    <property type="entry name" value="PROKAR_LIPOPROTEIN"/>
    <property type="match status" value="1"/>
</dbReference>
<feature type="transmembrane region" description="Helical" evidence="2">
    <location>
        <begin position="424"/>
        <end position="445"/>
    </location>
</feature>
<feature type="transmembrane region" description="Helical" evidence="2">
    <location>
        <begin position="363"/>
        <end position="383"/>
    </location>
</feature>
<organism evidence="4 5">
    <name type="scientific">Chenopodium quinoa</name>
    <name type="common">Quinoa</name>
    <dbReference type="NCBI Taxonomy" id="63459"/>
    <lineage>
        <taxon>Eukaryota</taxon>
        <taxon>Viridiplantae</taxon>
        <taxon>Streptophyta</taxon>
        <taxon>Embryophyta</taxon>
        <taxon>Tracheophyta</taxon>
        <taxon>Spermatophyta</taxon>
        <taxon>Magnoliopsida</taxon>
        <taxon>eudicotyledons</taxon>
        <taxon>Gunneridae</taxon>
        <taxon>Pentapetalae</taxon>
        <taxon>Caryophyllales</taxon>
        <taxon>Chenopodiaceae</taxon>
        <taxon>Chenopodioideae</taxon>
        <taxon>Atripliceae</taxon>
        <taxon>Chenopodium</taxon>
    </lineage>
</organism>
<feature type="compositionally biased region" description="Acidic residues" evidence="1">
    <location>
        <begin position="796"/>
        <end position="813"/>
    </location>
</feature>
<dbReference type="GO" id="GO:0005852">
    <property type="term" value="C:eukaryotic translation initiation factor 3 complex"/>
    <property type="evidence" value="ECO:0007669"/>
    <property type="project" value="InterPro"/>
</dbReference>
<reference evidence="4" key="1">
    <citation type="journal article" date="2017" name="Nature">
        <title>The genome of Chenopodium quinoa.</title>
        <authorList>
            <person name="Jarvis D.E."/>
            <person name="Ho Y.S."/>
            <person name="Lightfoot D.J."/>
            <person name="Schmoeckel S.M."/>
            <person name="Li B."/>
            <person name="Borm T.J.A."/>
            <person name="Ohyanagi H."/>
            <person name="Mineta K."/>
            <person name="Michell C.T."/>
            <person name="Saber N."/>
            <person name="Kharbatia N.M."/>
            <person name="Rupper R.R."/>
            <person name="Sharp A.R."/>
            <person name="Dally N."/>
            <person name="Boughton B.A."/>
            <person name="Woo Y.H."/>
            <person name="Gao G."/>
            <person name="Schijlen E.G.W.M."/>
            <person name="Guo X."/>
            <person name="Momin A.A."/>
            <person name="Negrao S."/>
            <person name="Al-Babili S."/>
            <person name="Gehring C."/>
            <person name="Roessner U."/>
            <person name="Jung C."/>
            <person name="Murphy K."/>
            <person name="Arold S.T."/>
            <person name="Gojobori T."/>
            <person name="van der Linden C.G."/>
            <person name="van Loo E.N."/>
            <person name="Jellen E.N."/>
            <person name="Maughan P.J."/>
            <person name="Tester M."/>
        </authorList>
    </citation>
    <scope>NUCLEOTIDE SEQUENCE [LARGE SCALE GENOMIC DNA]</scope>
    <source>
        <strain evidence="4">cv. PI 614886</strain>
    </source>
</reference>
<feature type="region of interest" description="Disordered" evidence="1">
    <location>
        <begin position="793"/>
        <end position="820"/>
    </location>
</feature>
<feature type="transmembrane region" description="Helical" evidence="2">
    <location>
        <begin position="457"/>
        <end position="482"/>
    </location>
</feature>
<evidence type="ECO:0000313" key="5">
    <source>
        <dbReference type="Proteomes" id="UP000596660"/>
    </source>
</evidence>
<dbReference type="Gramene" id="AUR62030390-RA">
    <property type="protein sequence ID" value="AUR62030390-RA:cds"/>
    <property type="gene ID" value="AUR62030390"/>
</dbReference>
<reference evidence="4" key="2">
    <citation type="submission" date="2021-03" db="UniProtKB">
        <authorList>
            <consortium name="EnsemblPlants"/>
        </authorList>
    </citation>
    <scope>IDENTIFICATION</scope>
</reference>
<dbReference type="InterPro" id="IPR008905">
    <property type="entry name" value="EIF3C_N_dom"/>
</dbReference>
<dbReference type="Proteomes" id="UP000596660">
    <property type="component" value="Unplaced"/>
</dbReference>
<keyword evidence="2" id="KW-0472">Membrane</keyword>